<dbReference type="InterPro" id="IPR004360">
    <property type="entry name" value="Glyas_Fos-R_dOase_dom"/>
</dbReference>
<sequence>MAFHHVAVASKDVKKSHKFYTEVMGFTLKKVVKRQTPEGGWTKHIFYDTGDGELFAIWDLRGIEGVVVEAGQWQGGMGGGLPYWINHIAFACGDIGGLEERKQRWLDHGYNVAEVKHEFIHSIYTRDPDGTLVEWTFDTQPLTEADEQEAVKLLADDTPAQVPDYESVNHRSPYFAVRLELEKRDAELAAAGSSAEINQR</sequence>
<evidence type="ECO:0000259" key="1">
    <source>
        <dbReference type="PROSITE" id="PS51819"/>
    </source>
</evidence>
<feature type="domain" description="VOC" evidence="1">
    <location>
        <begin position="2"/>
        <end position="138"/>
    </location>
</feature>
<dbReference type="Proteomes" id="UP000179734">
    <property type="component" value="Unassembled WGS sequence"/>
</dbReference>
<dbReference type="Gene3D" id="3.10.180.10">
    <property type="entry name" value="2,3-Dihydroxybiphenyl 1,2-Dioxygenase, domain 1"/>
    <property type="match status" value="1"/>
</dbReference>
<dbReference type="EMBL" id="MLQM01000001">
    <property type="protein sequence ID" value="OHV06915.1"/>
    <property type="molecule type" value="Genomic_DNA"/>
</dbReference>
<accession>A0A1S1NR49</accession>
<reference evidence="2 4" key="1">
    <citation type="submission" date="2016-10" db="EMBL/GenBank/DDBJ databases">
        <title>Genome sequence of Mycobacterium talmonii.</title>
        <authorList>
            <person name="Greninger A.L."/>
            <person name="Elliott B."/>
            <person name="Vasireddy S."/>
            <person name="Vasireddy R."/>
        </authorList>
    </citation>
    <scope>NUCLEOTIDE SEQUENCE [LARGE SCALE GENOMIC DNA]</scope>
    <source>
        <strain evidence="2">MO-5499</strain>
        <strain evidence="4">NE-TNMC-100812</strain>
    </source>
</reference>
<keyword evidence="4" id="KW-1185">Reference proteome</keyword>
<dbReference type="EMBL" id="PPEA01000254">
    <property type="protein sequence ID" value="PQM47992.1"/>
    <property type="molecule type" value="Genomic_DNA"/>
</dbReference>
<evidence type="ECO:0000313" key="2">
    <source>
        <dbReference type="EMBL" id="OHV06915.1"/>
    </source>
</evidence>
<protein>
    <recommendedName>
        <fullName evidence="1">VOC domain-containing protein</fullName>
    </recommendedName>
</protein>
<comment type="caution">
    <text evidence="2">The sequence shown here is derived from an EMBL/GenBank/DDBJ whole genome shotgun (WGS) entry which is preliminary data.</text>
</comment>
<dbReference type="SUPFAM" id="SSF54593">
    <property type="entry name" value="Glyoxalase/Bleomycin resistance protein/Dihydroxybiphenyl dioxygenase"/>
    <property type="match status" value="1"/>
</dbReference>
<dbReference type="InterPro" id="IPR037523">
    <property type="entry name" value="VOC_core"/>
</dbReference>
<dbReference type="Pfam" id="PF00903">
    <property type="entry name" value="Glyoxalase"/>
    <property type="match status" value="1"/>
</dbReference>
<dbReference type="PROSITE" id="PS51819">
    <property type="entry name" value="VOC"/>
    <property type="match status" value="1"/>
</dbReference>
<reference evidence="3" key="3">
    <citation type="submission" date="2018-01" db="EMBL/GenBank/DDBJ databases">
        <authorList>
            <person name="Gaut B.S."/>
            <person name="Morton B.R."/>
            <person name="Clegg M.T."/>
            <person name="Duvall M.R."/>
        </authorList>
    </citation>
    <scope>NUCLEOTIDE SEQUENCE</scope>
    <source>
        <strain evidence="3">ATCC BAA-2683</strain>
    </source>
</reference>
<organism evidence="2 4">
    <name type="scientific">Mycobacterium talmoniae</name>
    <dbReference type="NCBI Taxonomy" id="1858794"/>
    <lineage>
        <taxon>Bacteria</taxon>
        <taxon>Bacillati</taxon>
        <taxon>Actinomycetota</taxon>
        <taxon>Actinomycetes</taxon>
        <taxon>Mycobacteriales</taxon>
        <taxon>Mycobacteriaceae</taxon>
        <taxon>Mycobacterium</taxon>
    </lineage>
</organism>
<gene>
    <name evidence="2" type="ORF">BKN37_00290</name>
    <name evidence="3" type="ORF">C1Y40_01815</name>
</gene>
<evidence type="ECO:0000313" key="3">
    <source>
        <dbReference type="EMBL" id="PQM47992.1"/>
    </source>
</evidence>
<reference evidence="3 5" key="2">
    <citation type="journal article" date="2017" name="Int. J. Syst. Evol. Microbiol.">
        <title>Mycobacterium talmoniae sp. nov., a slowly growing mycobacterium isolated from human respiratory samples.</title>
        <authorList>
            <person name="Davidson R.M."/>
            <person name="DeGroote M.A."/>
            <person name="Marola J.L."/>
            <person name="Buss S."/>
            <person name="Jones V."/>
            <person name="McNeil M.R."/>
            <person name="Freifeld A.G."/>
            <person name="Elaine Epperson L."/>
            <person name="Hasan N.A."/>
            <person name="Jackson M."/>
            <person name="Iwen P.C."/>
            <person name="Salfinger M."/>
            <person name="Strong M."/>
        </authorList>
    </citation>
    <scope>NUCLEOTIDE SEQUENCE [LARGE SCALE GENOMIC DNA]</scope>
    <source>
        <strain evidence="3 5">ATCC BAA-2683</strain>
    </source>
</reference>
<name>A0A1S1NR49_9MYCO</name>
<evidence type="ECO:0000313" key="4">
    <source>
        <dbReference type="Proteomes" id="UP000179734"/>
    </source>
</evidence>
<evidence type="ECO:0000313" key="5">
    <source>
        <dbReference type="Proteomes" id="UP000238296"/>
    </source>
</evidence>
<dbReference type="Proteomes" id="UP000238296">
    <property type="component" value="Unassembled WGS sequence"/>
</dbReference>
<dbReference type="RefSeq" id="WP_071019333.1">
    <property type="nucleotide sequence ID" value="NZ_MLQM01000001.1"/>
</dbReference>
<dbReference type="InterPro" id="IPR029068">
    <property type="entry name" value="Glyas_Bleomycin-R_OHBP_Dase"/>
</dbReference>
<dbReference type="AlphaFoldDB" id="A0A1S1NR49"/>
<proteinExistence type="predicted"/>